<dbReference type="EMBL" id="AVOT02084327">
    <property type="protein sequence ID" value="MBW0569417.1"/>
    <property type="molecule type" value="Genomic_DNA"/>
</dbReference>
<comment type="caution">
    <text evidence="1">The sequence shown here is derived from an EMBL/GenBank/DDBJ whole genome shotgun (WGS) entry which is preliminary data.</text>
</comment>
<evidence type="ECO:0000313" key="1">
    <source>
        <dbReference type="EMBL" id="MBW0569417.1"/>
    </source>
</evidence>
<proteinExistence type="predicted"/>
<evidence type="ECO:0000313" key="2">
    <source>
        <dbReference type="Proteomes" id="UP000765509"/>
    </source>
</evidence>
<name>A0A9Q3JX95_9BASI</name>
<gene>
    <name evidence="1" type="ORF">O181_109132</name>
</gene>
<sequence>MSYVRQLPHRAGKRFGHYSNLSSPKEPLNTAFSLADAPNLIVFFREVGGYSSGLAVIRLQEEAGSILSSLVRLVQSCRNYVAGPSFRLSTLNAIFCLKYPIHCFLHRIDPIFDKQELLFGYPSSPSRSTTFWDWVNNPHSTPPSSPALAPMSNAFSPSSYSEGVPEAAMAFYAFIEDTISREECTPTIYAPAIPMDGLLRLANYIR</sequence>
<dbReference type="Proteomes" id="UP000765509">
    <property type="component" value="Unassembled WGS sequence"/>
</dbReference>
<protein>
    <submittedName>
        <fullName evidence="1">Uncharacterized protein</fullName>
    </submittedName>
</protein>
<accession>A0A9Q3JX95</accession>
<reference evidence="1" key="1">
    <citation type="submission" date="2021-03" db="EMBL/GenBank/DDBJ databases">
        <title>Draft genome sequence of rust myrtle Austropuccinia psidii MF-1, a brazilian biotype.</title>
        <authorList>
            <person name="Quecine M.C."/>
            <person name="Pachon D.M.R."/>
            <person name="Bonatelli M.L."/>
            <person name="Correr F.H."/>
            <person name="Franceschini L.M."/>
            <person name="Leite T.F."/>
            <person name="Margarido G.R.A."/>
            <person name="Almeida C.A."/>
            <person name="Ferrarezi J.A."/>
            <person name="Labate C.A."/>
        </authorList>
    </citation>
    <scope>NUCLEOTIDE SEQUENCE</scope>
    <source>
        <strain evidence="1">MF-1</strain>
    </source>
</reference>
<keyword evidence="2" id="KW-1185">Reference proteome</keyword>
<organism evidence="1 2">
    <name type="scientific">Austropuccinia psidii MF-1</name>
    <dbReference type="NCBI Taxonomy" id="1389203"/>
    <lineage>
        <taxon>Eukaryota</taxon>
        <taxon>Fungi</taxon>
        <taxon>Dikarya</taxon>
        <taxon>Basidiomycota</taxon>
        <taxon>Pucciniomycotina</taxon>
        <taxon>Pucciniomycetes</taxon>
        <taxon>Pucciniales</taxon>
        <taxon>Sphaerophragmiaceae</taxon>
        <taxon>Austropuccinia</taxon>
    </lineage>
</organism>
<dbReference type="AlphaFoldDB" id="A0A9Q3JX95"/>